<dbReference type="EMBL" id="UOEE01000307">
    <property type="protein sequence ID" value="VAW00961.1"/>
    <property type="molecule type" value="Genomic_DNA"/>
</dbReference>
<reference evidence="1" key="1">
    <citation type="submission" date="2018-06" db="EMBL/GenBank/DDBJ databases">
        <authorList>
            <person name="Zhirakovskaya E."/>
        </authorList>
    </citation>
    <scope>NUCLEOTIDE SEQUENCE</scope>
</reference>
<dbReference type="AlphaFoldDB" id="A0A3B0S4G7"/>
<evidence type="ECO:0000313" key="1">
    <source>
        <dbReference type="EMBL" id="VAW00961.1"/>
    </source>
</evidence>
<name>A0A3B0S4G7_9ZZZZ</name>
<sequence>AVISKESYQMPVKFRKPDEIIRRTEKFSSIIIPRRKKDTSGLNFEIIVGFELNEAELAYSRSGKRFRVDAGSGH</sequence>
<protein>
    <submittedName>
        <fullName evidence="1">Uncharacterized protein</fullName>
    </submittedName>
</protein>
<proteinExistence type="predicted"/>
<gene>
    <name evidence="1" type="ORF">MNBD_ALPHA06-1489</name>
</gene>
<feature type="non-terminal residue" evidence="1">
    <location>
        <position position="1"/>
    </location>
</feature>
<organism evidence="1">
    <name type="scientific">hydrothermal vent metagenome</name>
    <dbReference type="NCBI Taxonomy" id="652676"/>
    <lineage>
        <taxon>unclassified sequences</taxon>
        <taxon>metagenomes</taxon>
        <taxon>ecological metagenomes</taxon>
    </lineage>
</organism>
<accession>A0A3B0S4G7</accession>